<keyword evidence="2" id="KW-0560">Oxidoreductase</keyword>
<comment type="pathway">
    <text evidence="1">Mycotoxin biosynthesis.</text>
</comment>
<evidence type="ECO:0000313" key="4">
    <source>
        <dbReference type="EMBL" id="EPQ55545.1"/>
    </source>
</evidence>
<name>S7RMA7_GLOTA</name>
<dbReference type="GO" id="GO:0043386">
    <property type="term" value="P:mycotoxin biosynthetic process"/>
    <property type="evidence" value="ECO:0007669"/>
    <property type="project" value="InterPro"/>
</dbReference>
<dbReference type="STRING" id="670483.S7RMA7"/>
<dbReference type="AlphaFoldDB" id="S7RMA7"/>
<dbReference type="Proteomes" id="UP000030669">
    <property type="component" value="Unassembled WGS sequence"/>
</dbReference>
<dbReference type="RefSeq" id="XP_007865562.1">
    <property type="nucleotide sequence ID" value="XM_007867371.1"/>
</dbReference>
<dbReference type="KEGG" id="gtr:GLOTRDRAFT_41489"/>
<protein>
    <submittedName>
        <fullName evidence="4">Uncharacterized protein</fullName>
    </submittedName>
</protein>
<comment type="similarity">
    <text evidence="3">Belongs to the ustYa family.</text>
</comment>
<dbReference type="OrthoDB" id="3687641at2759"/>
<keyword evidence="5" id="KW-1185">Reference proteome</keyword>
<gene>
    <name evidence="4" type="ORF">GLOTRDRAFT_41489</name>
</gene>
<sequence>VVMRISNTVHYSLNVSEGAQEFSRLLPPSGHLIHLDDANAHGTTKNYTVTLFHQLRCLDIIRREYVRTSDISRTPSTLTHHCMNYLRQTILCHPNLRLESARYPMGPKSTTTQIYDAVCNDWREVYADAKRNHKLYGDRRAPDNTS</sequence>
<evidence type="ECO:0000313" key="5">
    <source>
        <dbReference type="Proteomes" id="UP000030669"/>
    </source>
</evidence>
<dbReference type="HOGENOM" id="CLU_042941_8_3_1"/>
<dbReference type="PANTHER" id="PTHR33365">
    <property type="entry name" value="YALI0B05434P"/>
    <property type="match status" value="1"/>
</dbReference>
<dbReference type="GO" id="GO:0016491">
    <property type="term" value="F:oxidoreductase activity"/>
    <property type="evidence" value="ECO:0007669"/>
    <property type="project" value="UniProtKB-KW"/>
</dbReference>
<dbReference type="Pfam" id="PF11807">
    <property type="entry name" value="UstYa"/>
    <property type="match status" value="1"/>
</dbReference>
<dbReference type="EMBL" id="KB469301">
    <property type="protein sequence ID" value="EPQ55545.1"/>
    <property type="molecule type" value="Genomic_DNA"/>
</dbReference>
<evidence type="ECO:0000256" key="1">
    <source>
        <dbReference type="ARBA" id="ARBA00004685"/>
    </source>
</evidence>
<organism evidence="4 5">
    <name type="scientific">Gloeophyllum trabeum (strain ATCC 11539 / FP-39264 / Madison 617)</name>
    <name type="common">Brown rot fungus</name>
    <dbReference type="NCBI Taxonomy" id="670483"/>
    <lineage>
        <taxon>Eukaryota</taxon>
        <taxon>Fungi</taxon>
        <taxon>Dikarya</taxon>
        <taxon>Basidiomycota</taxon>
        <taxon>Agaricomycotina</taxon>
        <taxon>Agaricomycetes</taxon>
        <taxon>Gloeophyllales</taxon>
        <taxon>Gloeophyllaceae</taxon>
        <taxon>Gloeophyllum</taxon>
    </lineage>
</organism>
<accession>S7RMA7</accession>
<dbReference type="PANTHER" id="PTHR33365:SF11">
    <property type="entry name" value="TAT PATHWAY SIGNAL SEQUENCE"/>
    <property type="match status" value="1"/>
</dbReference>
<dbReference type="GeneID" id="19306059"/>
<dbReference type="InterPro" id="IPR021765">
    <property type="entry name" value="UstYa-like"/>
</dbReference>
<evidence type="ECO:0000256" key="2">
    <source>
        <dbReference type="ARBA" id="ARBA00023002"/>
    </source>
</evidence>
<dbReference type="OMA" id="ANYPRIT"/>
<feature type="non-terminal residue" evidence="4">
    <location>
        <position position="1"/>
    </location>
</feature>
<dbReference type="eggNOG" id="ENOG502SUK5">
    <property type="taxonomic scope" value="Eukaryota"/>
</dbReference>
<evidence type="ECO:0000256" key="3">
    <source>
        <dbReference type="ARBA" id="ARBA00035112"/>
    </source>
</evidence>
<reference evidence="4 5" key="1">
    <citation type="journal article" date="2012" name="Science">
        <title>The Paleozoic origin of enzymatic lignin decomposition reconstructed from 31 fungal genomes.</title>
        <authorList>
            <person name="Floudas D."/>
            <person name="Binder M."/>
            <person name="Riley R."/>
            <person name="Barry K."/>
            <person name="Blanchette R.A."/>
            <person name="Henrissat B."/>
            <person name="Martinez A.T."/>
            <person name="Otillar R."/>
            <person name="Spatafora J.W."/>
            <person name="Yadav J.S."/>
            <person name="Aerts A."/>
            <person name="Benoit I."/>
            <person name="Boyd A."/>
            <person name="Carlson A."/>
            <person name="Copeland A."/>
            <person name="Coutinho P.M."/>
            <person name="de Vries R.P."/>
            <person name="Ferreira P."/>
            <person name="Findley K."/>
            <person name="Foster B."/>
            <person name="Gaskell J."/>
            <person name="Glotzer D."/>
            <person name="Gorecki P."/>
            <person name="Heitman J."/>
            <person name="Hesse C."/>
            <person name="Hori C."/>
            <person name="Igarashi K."/>
            <person name="Jurgens J.A."/>
            <person name="Kallen N."/>
            <person name="Kersten P."/>
            <person name="Kohler A."/>
            <person name="Kuees U."/>
            <person name="Kumar T.K.A."/>
            <person name="Kuo A."/>
            <person name="LaButti K."/>
            <person name="Larrondo L.F."/>
            <person name="Lindquist E."/>
            <person name="Ling A."/>
            <person name="Lombard V."/>
            <person name="Lucas S."/>
            <person name="Lundell T."/>
            <person name="Martin R."/>
            <person name="McLaughlin D.J."/>
            <person name="Morgenstern I."/>
            <person name="Morin E."/>
            <person name="Murat C."/>
            <person name="Nagy L.G."/>
            <person name="Nolan M."/>
            <person name="Ohm R.A."/>
            <person name="Patyshakuliyeva A."/>
            <person name="Rokas A."/>
            <person name="Ruiz-Duenas F.J."/>
            <person name="Sabat G."/>
            <person name="Salamov A."/>
            <person name="Samejima M."/>
            <person name="Schmutz J."/>
            <person name="Slot J.C."/>
            <person name="St John F."/>
            <person name="Stenlid J."/>
            <person name="Sun H."/>
            <person name="Sun S."/>
            <person name="Syed K."/>
            <person name="Tsang A."/>
            <person name="Wiebenga A."/>
            <person name="Young D."/>
            <person name="Pisabarro A."/>
            <person name="Eastwood D.C."/>
            <person name="Martin F."/>
            <person name="Cullen D."/>
            <person name="Grigoriev I.V."/>
            <person name="Hibbett D.S."/>
        </authorList>
    </citation>
    <scope>NUCLEOTIDE SEQUENCE [LARGE SCALE GENOMIC DNA]</scope>
    <source>
        <strain evidence="4 5">ATCC 11539</strain>
    </source>
</reference>
<proteinExistence type="inferred from homology"/>